<dbReference type="WBParaSite" id="PSU_v2.g16431.t1">
    <property type="protein sequence ID" value="PSU_v2.g16431.t1"/>
    <property type="gene ID" value="PSU_v2.g16431"/>
</dbReference>
<accession>A0A914Y8A5</accession>
<reference evidence="2" key="1">
    <citation type="submission" date="2022-11" db="UniProtKB">
        <authorList>
            <consortium name="WormBaseParasite"/>
        </authorList>
    </citation>
    <scope>IDENTIFICATION</scope>
</reference>
<name>A0A914Y8A5_9BILA</name>
<proteinExistence type="predicted"/>
<organism evidence="1 2">
    <name type="scientific">Panagrolaimus superbus</name>
    <dbReference type="NCBI Taxonomy" id="310955"/>
    <lineage>
        <taxon>Eukaryota</taxon>
        <taxon>Metazoa</taxon>
        <taxon>Ecdysozoa</taxon>
        <taxon>Nematoda</taxon>
        <taxon>Chromadorea</taxon>
        <taxon>Rhabditida</taxon>
        <taxon>Tylenchina</taxon>
        <taxon>Panagrolaimomorpha</taxon>
        <taxon>Panagrolaimoidea</taxon>
        <taxon>Panagrolaimidae</taxon>
        <taxon>Panagrolaimus</taxon>
    </lineage>
</organism>
<keyword evidence="1" id="KW-1185">Reference proteome</keyword>
<evidence type="ECO:0000313" key="2">
    <source>
        <dbReference type="WBParaSite" id="PSU_v2.g16431.t1"/>
    </source>
</evidence>
<dbReference type="Proteomes" id="UP000887577">
    <property type="component" value="Unplaced"/>
</dbReference>
<sequence length="172" mass="19638">MCNLIGAKISDLEVDEEILQIYVTCEIFKLIQLIRTENGYVVGKVRKVPKIYNSEVLLDSSNPSKIIIVKEYSCVDIPELQKSLCAWNPVIFKGNVEDYLCDAIKEIVDHIFVIESSKKYFVIPQTFHESDTNVYIENPIFDGIVLSIKHATNLPVTESCIISRFNKKMFVS</sequence>
<evidence type="ECO:0000313" key="1">
    <source>
        <dbReference type="Proteomes" id="UP000887577"/>
    </source>
</evidence>
<dbReference type="AlphaFoldDB" id="A0A914Y8A5"/>
<protein>
    <submittedName>
        <fullName evidence="2">Uncharacterized protein</fullName>
    </submittedName>
</protein>